<dbReference type="OrthoDB" id="4728462at2759"/>
<dbReference type="Gene3D" id="4.10.60.10">
    <property type="entry name" value="Zinc finger, CCHC-type"/>
    <property type="match status" value="1"/>
</dbReference>
<dbReference type="InterPro" id="IPR001878">
    <property type="entry name" value="Znf_CCHC"/>
</dbReference>
<dbReference type="PROSITE" id="PS50158">
    <property type="entry name" value="ZF_CCHC"/>
    <property type="match status" value="1"/>
</dbReference>
<dbReference type="Gene3D" id="3.40.50.300">
    <property type="entry name" value="P-loop containing nucleotide triphosphate hydrolases"/>
    <property type="match status" value="2"/>
</dbReference>
<keyword evidence="1" id="KW-0479">Metal-binding</keyword>
<dbReference type="RefSeq" id="XP_024719949.1">
    <property type="nucleotide sequence ID" value="XM_024868268.1"/>
</dbReference>
<dbReference type="SUPFAM" id="SSF57756">
    <property type="entry name" value="Retrovirus zinc finger-like domains"/>
    <property type="match status" value="1"/>
</dbReference>
<keyword evidence="1" id="KW-0863">Zinc-finger</keyword>
<keyword evidence="4" id="KW-1185">Reference proteome</keyword>
<reference evidence="3 4" key="1">
    <citation type="journal article" date="2018" name="New Phytol.">
        <title>Comparative genomics and transcriptomics depict ericoid mycorrhizal fungi as versatile saprotrophs and plant mutualists.</title>
        <authorList>
            <person name="Martino E."/>
            <person name="Morin E."/>
            <person name="Grelet G.A."/>
            <person name="Kuo A."/>
            <person name="Kohler A."/>
            <person name="Daghino S."/>
            <person name="Barry K.W."/>
            <person name="Cichocki N."/>
            <person name="Clum A."/>
            <person name="Dockter R.B."/>
            <person name="Hainaut M."/>
            <person name="Kuo R.C."/>
            <person name="LaButti K."/>
            <person name="Lindahl B.D."/>
            <person name="Lindquist E.A."/>
            <person name="Lipzen A."/>
            <person name="Khouja H.R."/>
            <person name="Magnuson J."/>
            <person name="Murat C."/>
            <person name="Ohm R.A."/>
            <person name="Singer S.W."/>
            <person name="Spatafora J.W."/>
            <person name="Wang M."/>
            <person name="Veneault-Fourrey C."/>
            <person name="Henrissat B."/>
            <person name="Grigoriev I.V."/>
            <person name="Martin F.M."/>
            <person name="Perotto S."/>
        </authorList>
    </citation>
    <scope>NUCLEOTIDE SEQUENCE [LARGE SCALE GENOMIC DNA]</scope>
    <source>
        <strain evidence="3 4">ATCC 22711</strain>
    </source>
</reference>
<dbReference type="GO" id="GO:0008270">
    <property type="term" value="F:zinc ion binding"/>
    <property type="evidence" value="ECO:0007669"/>
    <property type="project" value="UniProtKB-KW"/>
</dbReference>
<sequence length="626" mass="69572">MALCLSRGGAASGKTRLVLSYGLAHAANFKAANQLIVTTDTNQLVNELMDRIKGMASTYAVDGIRIVRVHSLPAEDSRFIHQHVPGKRACSFFQDHISTDWLVQNLLDDIGKQAQDKATAGDTRFDAKISDLSLNQAMIQEIKANPGRWEVLIRKMRSLSLSSDGSSASEAVLKEVNALVAELRRKILRDAHIIGITCDLLLRKEVCDAVAPTMLIKDEDPRSRRTKFMAIIGLLPTLKVVVLAGDTRQKGPFMNTDKADVPATFAKFGMYTAFQFFKDSGLGVISLYEQHRMFNAPYVDFISRHYYNDALVDGNATRPRPAQVGFCKNLMKQLFQVNNNYAFIVCNKTRAEKEEGGVSLTNLLIQHHLLQKLIVLKGLLDCGSEATLGFKPESFTVAVISSYLGVVNWMKMMIHKHLDKRFTAHVFEVVQGLEKDLVFRVNPNTRLTPFAGAAKDNLVADTRWRYGYCILATSESLDSNTYGKPTEYYMTVSPTTRNVYGQYQFACIVDSMREVDLDADAGVECRKCGGYGHEADNESCPFHGRASCFNCGAFGHTHDKCKDPIISAAPAQGKGKRGCFHCHGDHDKIDCPHPWDDTVETGMLEKVAQEPVNWDTTGVKDTSFGW</sequence>
<evidence type="ECO:0000256" key="1">
    <source>
        <dbReference type="PROSITE-ProRule" id="PRU00047"/>
    </source>
</evidence>
<dbReference type="AlphaFoldDB" id="A0A2T3AZ75"/>
<dbReference type="SUPFAM" id="SSF52540">
    <property type="entry name" value="P-loop containing nucleoside triphosphate hydrolases"/>
    <property type="match status" value="1"/>
</dbReference>
<dbReference type="InParanoid" id="A0A2T3AZ75"/>
<dbReference type="GO" id="GO:0003676">
    <property type="term" value="F:nucleic acid binding"/>
    <property type="evidence" value="ECO:0007669"/>
    <property type="project" value="InterPro"/>
</dbReference>
<keyword evidence="1" id="KW-0862">Zinc</keyword>
<dbReference type="InterPro" id="IPR041677">
    <property type="entry name" value="DNA2/NAM7_AAA_11"/>
</dbReference>
<evidence type="ECO:0000259" key="2">
    <source>
        <dbReference type="PROSITE" id="PS50158"/>
    </source>
</evidence>
<dbReference type="Pfam" id="PF13086">
    <property type="entry name" value="AAA_11"/>
    <property type="match status" value="1"/>
</dbReference>
<evidence type="ECO:0000313" key="3">
    <source>
        <dbReference type="EMBL" id="PSS15350.1"/>
    </source>
</evidence>
<feature type="domain" description="CCHC-type" evidence="2">
    <location>
        <begin position="548"/>
        <end position="563"/>
    </location>
</feature>
<dbReference type="InterPro" id="IPR027417">
    <property type="entry name" value="P-loop_NTPase"/>
</dbReference>
<dbReference type="EMBL" id="KZ679013">
    <property type="protein sequence ID" value="PSS15350.1"/>
    <property type="molecule type" value="Genomic_DNA"/>
</dbReference>
<proteinExistence type="predicted"/>
<dbReference type="GO" id="GO:0004386">
    <property type="term" value="F:helicase activity"/>
    <property type="evidence" value="ECO:0007669"/>
    <property type="project" value="InterPro"/>
</dbReference>
<name>A0A2T3AZ75_AMORE</name>
<evidence type="ECO:0000313" key="4">
    <source>
        <dbReference type="Proteomes" id="UP000241818"/>
    </source>
</evidence>
<dbReference type="InterPro" id="IPR036875">
    <property type="entry name" value="Znf_CCHC_sf"/>
</dbReference>
<organism evidence="3 4">
    <name type="scientific">Amorphotheca resinae ATCC 22711</name>
    <dbReference type="NCBI Taxonomy" id="857342"/>
    <lineage>
        <taxon>Eukaryota</taxon>
        <taxon>Fungi</taxon>
        <taxon>Dikarya</taxon>
        <taxon>Ascomycota</taxon>
        <taxon>Pezizomycotina</taxon>
        <taxon>Leotiomycetes</taxon>
        <taxon>Helotiales</taxon>
        <taxon>Amorphothecaceae</taxon>
        <taxon>Amorphotheca</taxon>
    </lineage>
</organism>
<gene>
    <name evidence="3" type="ORF">M430DRAFT_51953</name>
</gene>
<dbReference type="Proteomes" id="UP000241818">
    <property type="component" value="Unassembled WGS sequence"/>
</dbReference>
<dbReference type="GeneID" id="36576349"/>
<protein>
    <recommendedName>
        <fullName evidence="2">CCHC-type domain-containing protein</fullName>
    </recommendedName>
</protein>
<accession>A0A2T3AZ75</accession>